<keyword evidence="6" id="KW-1133">Transmembrane helix</keyword>
<gene>
    <name evidence="8" type="ORF">SAY87_004736</name>
</gene>
<keyword evidence="6" id="KW-0812">Transmembrane</keyword>
<feature type="domain" description="Exostosin GT47" evidence="7">
    <location>
        <begin position="72"/>
        <end position="396"/>
    </location>
</feature>
<comment type="similarity">
    <text evidence="2">Belongs to the glycosyltransferase 47 family.</text>
</comment>
<evidence type="ECO:0000313" key="9">
    <source>
        <dbReference type="Proteomes" id="UP001345219"/>
    </source>
</evidence>
<keyword evidence="5" id="KW-0333">Golgi apparatus</keyword>
<dbReference type="EMBL" id="JAXIOK010000017">
    <property type="protein sequence ID" value="KAK4751254.1"/>
    <property type="molecule type" value="Genomic_DNA"/>
</dbReference>
<name>A0AAN7JPG8_9MYRT</name>
<dbReference type="PANTHER" id="PTHR11062:SF255">
    <property type="entry name" value="XYLOGLUCAN GALACTOSYLTRANSFERASE GT17-RELATED"/>
    <property type="match status" value="1"/>
</dbReference>
<keyword evidence="6" id="KW-0472">Membrane</keyword>
<evidence type="ECO:0000259" key="7">
    <source>
        <dbReference type="Pfam" id="PF03016"/>
    </source>
</evidence>
<dbReference type="GO" id="GO:0000139">
    <property type="term" value="C:Golgi membrane"/>
    <property type="evidence" value="ECO:0007669"/>
    <property type="project" value="UniProtKB-SubCell"/>
</dbReference>
<evidence type="ECO:0000256" key="6">
    <source>
        <dbReference type="SAM" id="Phobius"/>
    </source>
</evidence>
<dbReference type="PANTHER" id="PTHR11062">
    <property type="entry name" value="EXOSTOSIN HEPARAN SULFATE GLYCOSYLTRANSFERASE -RELATED"/>
    <property type="match status" value="1"/>
</dbReference>
<organism evidence="8 9">
    <name type="scientific">Trapa incisa</name>
    <dbReference type="NCBI Taxonomy" id="236973"/>
    <lineage>
        <taxon>Eukaryota</taxon>
        <taxon>Viridiplantae</taxon>
        <taxon>Streptophyta</taxon>
        <taxon>Embryophyta</taxon>
        <taxon>Tracheophyta</taxon>
        <taxon>Spermatophyta</taxon>
        <taxon>Magnoliopsida</taxon>
        <taxon>eudicotyledons</taxon>
        <taxon>Gunneridae</taxon>
        <taxon>Pentapetalae</taxon>
        <taxon>rosids</taxon>
        <taxon>malvids</taxon>
        <taxon>Myrtales</taxon>
        <taxon>Lythraceae</taxon>
        <taxon>Trapa</taxon>
    </lineage>
</organism>
<evidence type="ECO:0000256" key="1">
    <source>
        <dbReference type="ARBA" id="ARBA00004323"/>
    </source>
</evidence>
<dbReference type="Pfam" id="PF03016">
    <property type="entry name" value="Exostosin_GT47"/>
    <property type="match status" value="1"/>
</dbReference>
<dbReference type="GO" id="GO:0016757">
    <property type="term" value="F:glycosyltransferase activity"/>
    <property type="evidence" value="ECO:0007669"/>
    <property type="project" value="UniProtKB-KW"/>
</dbReference>
<sequence>MAAITEKLRFPKSKGAAARWKLSLFLTLFFSLWFLLFFLFRQIHAPSEITETIALTRRLSTVTDPVATCDGRASVYVYELPSKFNSDLINDCHHLNVYTDMCPHVAHRGLGQHVDPVFGPGHWHATHQFIGEMIFHARLERHPCRTSDPAEASIFYVPFYGGLYASSKFREKDLRERDKLAVELAEYLQGLPWWQRHGGRDHFLALGRTAWDFMRVRNKGPDFGANVLLELPAVLNMSVLTVERQPWSGTNQFGVPYPSYFHPSTLDQMLAWQDKVRRSERPHLFSFIGGPRKGLEKAAVRDELIRQCEESSRCMLVKCISGDQQCHNPVGILRVMMGSRFCLQAPGDSFTRRSTFDSMLAGCIPVFFSQHTAYSQYAWFLPKDPDEYSVFMETKDGLTSPRGKIEDVLSSIPEETVARLRNNVIDLIPRLTYAHPNATGLGFKDAVDVAIQQLARHVRSELSFHLQSK</sequence>
<evidence type="ECO:0000313" key="8">
    <source>
        <dbReference type="EMBL" id="KAK4751254.1"/>
    </source>
</evidence>
<reference evidence="8 9" key="1">
    <citation type="journal article" date="2023" name="Hortic Res">
        <title>Pangenome of water caltrop reveals structural variations and asymmetric subgenome divergence after allopolyploidization.</title>
        <authorList>
            <person name="Zhang X."/>
            <person name="Chen Y."/>
            <person name="Wang L."/>
            <person name="Yuan Y."/>
            <person name="Fang M."/>
            <person name="Shi L."/>
            <person name="Lu R."/>
            <person name="Comes H.P."/>
            <person name="Ma Y."/>
            <person name="Chen Y."/>
            <person name="Huang G."/>
            <person name="Zhou Y."/>
            <person name="Zheng Z."/>
            <person name="Qiu Y."/>
        </authorList>
    </citation>
    <scope>NUCLEOTIDE SEQUENCE [LARGE SCALE GENOMIC DNA]</scope>
    <source>
        <tissue evidence="8">Roots</tissue>
    </source>
</reference>
<dbReference type="Proteomes" id="UP001345219">
    <property type="component" value="Chromosome 4"/>
</dbReference>
<proteinExistence type="inferred from homology"/>
<dbReference type="AlphaFoldDB" id="A0AAN7JPG8"/>
<evidence type="ECO:0000256" key="3">
    <source>
        <dbReference type="ARBA" id="ARBA00022676"/>
    </source>
</evidence>
<protein>
    <recommendedName>
        <fullName evidence="7">Exostosin GT47 domain-containing protein</fullName>
    </recommendedName>
</protein>
<keyword evidence="4" id="KW-0735">Signal-anchor</keyword>
<keyword evidence="3" id="KW-0328">Glycosyltransferase</keyword>
<keyword evidence="9" id="KW-1185">Reference proteome</keyword>
<accession>A0AAN7JPG8</accession>
<evidence type="ECO:0000256" key="5">
    <source>
        <dbReference type="ARBA" id="ARBA00023034"/>
    </source>
</evidence>
<evidence type="ECO:0000256" key="2">
    <source>
        <dbReference type="ARBA" id="ARBA00010271"/>
    </source>
</evidence>
<comment type="subcellular location">
    <subcellularLocation>
        <location evidence="1">Golgi apparatus membrane</location>
        <topology evidence="1">Single-pass type II membrane protein</topology>
    </subcellularLocation>
</comment>
<keyword evidence="3" id="KW-0808">Transferase</keyword>
<dbReference type="InterPro" id="IPR004263">
    <property type="entry name" value="Exostosin"/>
</dbReference>
<dbReference type="InterPro" id="IPR040911">
    <property type="entry name" value="Exostosin_GT47"/>
</dbReference>
<evidence type="ECO:0000256" key="4">
    <source>
        <dbReference type="ARBA" id="ARBA00022968"/>
    </source>
</evidence>
<feature type="transmembrane region" description="Helical" evidence="6">
    <location>
        <begin position="20"/>
        <end position="40"/>
    </location>
</feature>
<comment type="caution">
    <text evidence="8">The sequence shown here is derived from an EMBL/GenBank/DDBJ whole genome shotgun (WGS) entry which is preliminary data.</text>
</comment>